<evidence type="ECO:0000256" key="1">
    <source>
        <dbReference type="ARBA" id="ARBA00004123"/>
    </source>
</evidence>
<dbReference type="GO" id="GO:0003697">
    <property type="term" value="F:single-stranded DNA binding"/>
    <property type="evidence" value="ECO:0007669"/>
    <property type="project" value="UniProtKB-UniRule"/>
</dbReference>
<keyword evidence="6 8" id="KW-0539">Nucleus</keyword>
<dbReference type="InterPro" id="IPR039748">
    <property type="entry name" value="RPC3"/>
</dbReference>
<evidence type="ECO:0000256" key="8">
    <source>
        <dbReference type="RuleBase" id="RU367076"/>
    </source>
</evidence>
<evidence type="ECO:0000256" key="3">
    <source>
        <dbReference type="ARBA" id="ARBA00011206"/>
    </source>
</evidence>
<dbReference type="Pfam" id="PF05645">
    <property type="entry name" value="RNA_pol_Rpc82"/>
    <property type="match status" value="1"/>
</dbReference>
<evidence type="ECO:0000256" key="7">
    <source>
        <dbReference type="ARBA" id="ARBA00025127"/>
    </source>
</evidence>
<sequence>MLVTAPLAEFCTLTIDEIYGELPSRIYASLLMRGRSTIQQLAGDTGMNPRQLRHGLALLLQHNLLYYHLDAGSPHHVYEANVEHAYNLTRTGKILQMVEEGQGPAAKDVMQTIILTGQTRVGDLIDAYQKRIDRVNRIKEALKAEDPFGDSTESHGVNGDTPPENKPKPNPQSSKSDPLITSTVQLKAIICKLVEAELLISVHKTTFESPEDLLATIESDIKKTYPGGEVKGNKAKAEYKDKVAEALRKQRSESRSLKRKLEQNGLSAKRRKLFDGAASANGTPEGEMDIGIDPQQVICLNYEKCLVELRNRRLMQFAAESFGTTTSFVYASVLNILSKNISRCRDDPIIDHYEKDDERPAPLVVTTAQILDALRTSLDLSSGLGQVDAEKISVTAAEKITEHAPRKKFFIDAEAEVDGDASSDEDEEEDVKPSLDLDYRPATNGVNGVNGTHVTNGVNGTAKRVDRRTRLRQHLLLLSESTQGFLRHCAADEWTIDFVPLMTNLRQAEIDATIENTAGREGIRLVRMLRAKGKLDEKAVMSVALMRKADMLKKLAEMHKHGFVQTQEVPREAKADVKKSFFLWYFDGAMTLERVLDVSYKTMIHCLQVLDMLREKDQHVLSLIKRSDVKGQEDDKLRKIHQEKLTQFLKLERMLLGQIQRVDDLVAVLRDY</sequence>
<dbReference type="PANTHER" id="PTHR12949:SF0">
    <property type="entry name" value="DNA-DIRECTED RNA POLYMERASE III SUBUNIT RPC3"/>
    <property type="match status" value="1"/>
</dbReference>
<proteinExistence type="inferred from homology"/>
<reference evidence="13" key="1">
    <citation type="submission" date="2023-06" db="EMBL/GenBank/DDBJ databases">
        <title>Genome-scale phylogeny and comparative genomics of the fungal order Sordariales.</title>
        <authorList>
            <consortium name="Lawrence Berkeley National Laboratory"/>
            <person name="Hensen N."/>
            <person name="Bonometti L."/>
            <person name="Westerberg I."/>
            <person name="Brannstrom I.O."/>
            <person name="Guillou S."/>
            <person name="Cros-Aarteil S."/>
            <person name="Calhoun S."/>
            <person name="Haridas S."/>
            <person name="Kuo A."/>
            <person name="Mondo S."/>
            <person name="Pangilinan J."/>
            <person name="Riley R."/>
            <person name="Labutti K."/>
            <person name="Andreopoulos B."/>
            <person name="Lipzen A."/>
            <person name="Chen C."/>
            <person name="Yanf M."/>
            <person name="Daum C."/>
            <person name="Ng V."/>
            <person name="Clum A."/>
            <person name="Steindorff A."/>
            <person name="Ohm R."/>
            <person name="Martin F."/>
            <person name="Silar P."/>
            <person name="Natvig D."/>
            <person name="Lalanne C."/>
            <person name="Gautier V."/>
            <person name="Ament-Velasquez S.L."/>
            <person name="Kruys A."/>
            <person name="Hutchinson M.I."/>
            <person name="Powell A.J."/>
            <person name="Barry K."/>
            <person name="Miller A.N."/>
            <person name="Grigoriev I.V."/>
            <person name="Debuchy R."/>
            <person name="Gladieux P."/>
            <person name="Thoren M.H."/>
            <person name="Johannesson H."/>
        </authorList>
    </citation>
    <scope>NUCLEOTIDE SEQUENCE</scope>
    <source>
        <strain evidence="13">CBS 307.81</strain>
    </source>
</reference>
<evidence type="ECO:0000256" key="5">
    <source>
        <dbReference type="ARBA" id="ARBA00023163"/>
    </source>
</evidence>
<name>A0AA39Z2H1_9PEZI</name>
<dbReference type="GO" id="GO:0006351">
    <property type="term" value="P:DNA-templated transcription"/>
    <property type="evidence" value="ECO:0007669"/>
    <property type="project" value="InterPro"/>
</dbReference>
<feature type="domain" description="DNA-directed RNA polymerase III subunit RPC3 winged-helix" evidence="12">
    <location>
        <begin position="511"/>
        <end position="585"/>
    </location>
</feature>
<dbReference type="InterPro" id="IPR036388">
    <property type="entry name" value="WH-like_DNA-bd_sf"/>
</dbReference>
<dbReference type="Pfam" id="PF22536">
    <property type="entry name" value="WHD_POLR3C"/>
    <property type="match status" value="1"/>
</dbReference>
<comment type="subunit">
    <text evidence="3 8">Component of the RNA polymerase III (Pol III) complex consisting of 17 subunits.</text>
</comment>
<comment type="function">
    <text evidence="7 8">DNA-dependent RNA polymerase catalyzes the transcription of DNA into RNA using the four ribonucleoside triphosphates as substrates. Specific core component of RNA polymerase III which synthesizes small RNAs, such as 5S rRNA and tRNAs.</text>
</comment>
<evidence type="ECO:0000313" key="14">
    <source>
        <dbReference type="Proteomes" id="UP001174997"/>
    </source>
</evidence>
<evidence type="ECO:0000256" key="6">
    <source>
        <dbReference type="ARBA" id="ARBA00023242"/>
    </source>
</evidence>
<dbReference type="InterPro" id="IPR055207">
    <property type="entry name" value="POLR3C_WHD"/>
</dbReference>
<feature type="compositionally biased region" description="Acidic residues" evidence="9">
    <location>
        <begin position="417"/>
        <end position="430"/>
    </location>
</feature>
<protein>
    <recommendedName>
        <fullName evidence="8">DNA-directed RNA polymerase III subunit RPC3</fullName>
        <shortName evidence="8">RNA polymerase III subunit C3</shortName>
    </recommendedName>
</protein>
<evidence type="ECO:0000256" key="4">
    <source>
        <dbReference type="ARBA" id="ARBA00022478"/>
    </source>
</evidence>
<dbReference type="Gene3D" id="1.10.10.10">
    <property type="entry name" value="Winged helix-like DNA-binding domain superfamily/Winged helix DNA-binding domain"/>
    <property type="match status" value="2"/>
</dbReference>
<dbReference type="GO" id="GO:0005666">
    <property type="term" value="C:RNA polymerase III complex"/>
    <property type="evidence" value="ECO:0007669"/>
    <property type="project" value="UniProtKB-UniRule"/>
</dbReference>
<feature type="domain" description="RNA polymerase III Rpc82 C -terminal" evidence="10">
    <location>
        <begin position="189"/>
        <end position="505"/>
    </location>
</feature>
<dbReference type="PANTHER" id="PTHR12949">
    <property type="entry name" value="RNA POLYMERASE III DNA DIRECTED -RELATED"/>
    <property type="match status" value="1"/>
</dbReference>
<evidence type="ECO:0000256" key="2">
    <source>
        <dbReference type="ARBA" id="ARBA00006835"/>
    </source>
</evidence>
<comment type="similarity">
    <text evidence="2 8">Belongs to the RNA polymerase beta chain family.</text>
</comment>
<gene>
    <name evidence="13" type="ORF">QBC41DRAFT_329514</name>
</gene>
<feature type="region of interest" description="Disordered" evidence="9">
    <location>
        <begin position="143"/>
        <end position="178"/>
    </location>
</feature>
<evidence type="ECO:0000259" key="11">
    <source>
        <dbReference type="Pfam" id="PF08221"/>
    </source>
</evidence>
<comment type="subcellular location">
    <subcellularLocation>
        <location evidence="1 8">Nucleus</location>
    </subcellularLocation>
</comment>
<evidence type="ECO:0000256" key="9">
    <source>
        <dbReference type="SAM" id="MobiDB-lite"/>
    </source>
</evidence>
<dbReference type="Proteomes" id="UP001174997">
    <property type="component" value="Unassembled WGS sequence"/>
</dbReference>
<feature type="domain" description="RNA polymerase III subunit RPC82-related helix-turn-helix" evidence="11">
    <location>
        <begin position="10"/>
        <end position="69"/>
    </location>
</feature>
<dbReference type="InterPro" id="IPR013197">
    <property type="entry name" value="RNA_pol_III_RPC82-rel_HTH"/>
</dbReference>
<evidence type="ECO:0000259" key="12">
    <source>
        <dbReference type="Pfam" id="PF22536"/>
    </source>
</evidence>
<keyword evidence="5 8" id="KW-0804">Transcription</keyword>
<organism evidence="13 14">
    <name type="scientific">Cercophora samala</name>
    <dbReference type="NCBI Taxonomy" id="330535"/>
    <lineage>
        <taxon>Eukaryota</taxon>
        <taxon>Fungi</taxon>
        <taxon>Dikarya</taxon>
        <taxon>Ascomycota</taxon>
        <taxon>Pezizomycotina</taxon>
        <taxon>Sordariomycetes</taxon>
        <taxon>Sordariomycetidae</taxon>
        <taxon>Sordariales</taxon>
        <taxon>Lasiosphaeriaceae</taxon>
        <taxon>Cercophora</taxon>
    </lineage>
</organism>
<keyword evidence="4 8" id="KW-0240">DNA-directed RNA polymerase</keyword>
<accession>A0AA39Z2H1</accession>
<comment type="caution">
    <text evidence="13">The sequence shown here is derived from an EMBL/GenBank/DDBJ whole genome shotgun (WGS) entry which is preliminary data.</text>
</comment>
<keyword evidence="14" id="KW-1185">Reference proteome</keyword>
<evidence type="ECO:0000259" key="10">
    <source>
        <dbReference type="Pfam" id="PF05645"/>
    </source>
</evidence>
<feature type="compositionally biased region" description="Polar residues" evidence="9">
    <location>
        <begin position="444"/>
        <end position="459"/>
    </location>
</feature>
<dbReference type="AlphaFoldDB" id="A0AA39Z2H1"/>
<evidence type="ECO:0000313" key="13">
    <source>
        <dbReference type="EMBL" id="KAK0662939.1"/>
    </source>
</evidence>
<feature type="region of interest" description="Disordered" evidence="9">
    <location>
        <begin position="417"/>
        <end position="459"/>
    </location>
</feature>
<dbReference type="InterPro" id="IPR008806">
    <property type="entry name" value="RNA_pol_III_Rpc82_C"/>
</dbReference>
<dbReference type="Pfam" id="PF08221">
    <property type="entry name" value="HTH_9"/>
    <property type="match status" value="1"/>
</dbReference>
<dbReference type="EMBL" id="JAULSY010000136">
    <property type="protein sequence ID" value="KAK0662939.1"/>
    <property type="molecule type" value="Genomic_DNA"/>
</dbReference>